<feature type="binding site" evidence="2">
    <location>
        <position position="183"/>
    </location>
    <ligand>
        <name>Zn(2+)</name>
        <dbReference type="ChEBI" id="CHEBI:29105"/>
        <label>1</label>
        <note>catalytic</note>
    </ligand>
</feature>
<feature type="binding site" evidence="2">
    <location>
        <position position="213"/>
    </location>
    <ligand>
        <name>Zn(2+)</name>
        <dbReference type="ChEBI" id="CHEBI:29105"/>
        <label>1</label>
        <note>catalytic</note>
    </ligand>
</feature>
<feature type="binding site" evidence="2">
    <location>
        <position position="102"/>
    </location>
    <ligand>
        <name>Zn(2+)</name>
        <dbReference type="ChEBI" id="CHEBI:29105"/>
        <label>2</label>
    </ligand>
</feature>
<dbReference type="NCBIfam" id="TIGR00167">
    <property type="entry name" value="cbbA"/>
    <property type="match status" value="1"/>
</dbReference>
<sequence length="289" mass="31710">MKILKEYLAEAGNDGLAIGHFNISNLVQLKGILSAVKKTGVPVMIGTSEGEADFIGFKMARAMVDAVREETGLPIFLNADHFHSFEKVKEAIDAGYDSVLIDLSRENYKKNLEETKRVVEYAHSVNPAISVEGELGYLVTESSKVYKESFEIPSESLTKPEEALKYVNETGVDRFAPAVGNLHGIAANEPKLDFELIKKIRAVLPSEVAMVLHGGSGIPDDQMREAVKLGFNNIHISTEIRVAYVDALRKMLAAAPEETTPYKIYKPVIEAVASKTAEKLELFGSVNKI</sequence>
<feature type="binding site" evidence="2">
    <location>
        <position position="81"/>
    </location>
    <ligand>
        <name>Zn(2+)</name>
        <dbReference type="ChEBI" id="CHEBI:29105"/>
        <label>1</label>
        <note>catalytic</note>
    </ligand>
</feature>
<dbReference type="Gene3D" id="3.20.20.70">
    <property type="entry name" value="Aldolase class I"/>
    <property type="match status" value="1"/>
</dbReference>
<feature type="active site" description="Proton donor" evidence="1">
    <location>
        <position position="80"/>
    </location>
</feature>
<dbReference type="InterPro" id="IPR000771">
    <property type="entry name" value="FBA_II"/>
</dbReference>
<protein>
    <recommendedName>
        <fullName evidence="5">Tagatose-bisphosphate aldolase</fullName>
    </recommendedName>
</protein>
<evidence type="ECO:0008006" key="5">
    <source>
        <dbReference type="Google" id="ProtNLM"/>
    </source>
</evidence>
<dbReference type="PIRSF" id="PIRSF001359">
    <property type="entry name" value="F_bP_aldolase_II"/>
    <property type="match status" value="1"/>
</dbReference>
<evidence type="ECO:0000256" key="2">
    <source>
        <dbReference type="PIRSR" id="PIRSR001359-3"/>
    </source>
</evidence>
<keyword evidence="2" id="KW-0479">Metal-binding</keyword>
<dbReference type="GO" id="GO:0016832">
    <property type="term" value="F:aldehyde-lyase activity"/>
    <property type="evidence" value="ECO:0007669"/>
    <property type="project" value="InterPro"/>
</dbReference>
<dbReference type="InterPro" id="IPR050246">
    <property type="entry name" value="Class_II_FBP_aldolase"/>
</dbReference>
<comment type="caution">
    <text evidence="3">The sequence shown here is derived from an EMBL/GenBank/DDBJ whole genome shotgun (WGS) entry which is preliminary data.</text>
</comment>
<keyword evidence="2" id="KW-0862">Zinc</keyword>
<dbReference type="EMBL" id="MHMQ01000032">
    <property type="protein sequence ID" value="OGZ29752.1"/>
    <property type="molecule type" value="Genomic_DNA"/>
</dbReference>
<dbReference type="AlphaFoldDB" id="A0A1G2EW62"/>
<feature type="binding site" evidence="2">
    <location>
        <position position="134"/>
    </location>
    <ligand>
        <name>Zn(2+)</name>
        <dbReference type="ChEBI" id="CHEBI:29105"/>
        <label>2</label>
    </ligand>
</feature>
<dbReference type="PANTHER" id="PTHR30304:SF0">
    <property type="entry name" value="D-TAGATOSE-1,6-BISPHOSPHATE ALDOLASE SUBUNIT GATY-RELATED"/>
    <property type="match status" value="1"/>
</dbReference>
<evidence type="ECO:0000313" key="4">
    <source>
        <dbReference type="Proteomes" id="UP000177486"/>
    </source>
</evidence>
<dbReference type="GO" id="GO:0008270">
    <property type="term" value="F:zinc ion binding"/>
    <property type="evidence" value="ECO:0007669"/>
    <property type="project" value="InterPro"/>
</dbReference>
<dbReference type="Pfam" id="PF01116">
    <property type="entry name" value="F_bP_aldolase"/>
    <property type="match status" value="1"/>
</dbReference>
<dbReference type="InterPro" id="IPR013785">
    <property type="entry name" value="Aldolase_TIM"/>
</dbReference>
<comment type="cofactor">
    <cofactor evidence="2">
        <name>Zn(2+)</name>
        <dbReference type="ChEBI" id="CHEBI:29105"/>
    </cofactor>
    <text evidence="2">Binds 2 Zn(2+) ions per subunit. One is catalytic and the other provides a structural contribution.</text>
</comment>
<dbReference type="SUPFAM" id="SSF51569">
    <property type="entry name" value="Aldolase"/>
    <property type="match status" value="1"/>
</dbReference>
<name>A0A1G2EW62_9BACT</name>
<dbReference type="GO" id="GO:0005975">
    <property type="term" value="P:carbohydrate metabolic process"/>
    <property type="evidence" value="ECO:0007669"/>
    <property type="project" value="InterPro"/>
</dbReference>
<accession>A0A1G2EW62</accession>
<proteinExistence type="predicted"/>
<dbReference type="Proteomes" id="UP000177486">
    <property type="component" value="Unassembled WGS sequence"/>
</dbReference>
<evidence type="ECO:0000256" key="1">
    <source>
        <dbReference type="PIRSR" id="PIRSR001359-1"/>
    </source>
</evidence>
<reference evidence="3 4" key="1">
    <citation type="journal article" date="2016" name="Nat. Commun.">
        <title>Thousands of microbial genomes shed light on interconnected biogeochemical processes in an aquifer system.</title>
        <authorList>
            <person name="Anantharaman K."/>
            <person name="Brown C.T."/>
            <person name="Hug L.A."/>
            <person name="Sharon I."/>
            <person name="Castelle C.J."/>
            <person name="Probst A.J."/>
            <person name="Thomas B.C."/>
            <person name="Singh A."/>
            <person name="Wilkins M.J."/>
            <person name="Karaoz U."/>
            <person name="Brodie E.L."/>
            <person name="Williams K.H."/>
            <person name="Hubbard S.S."/>
            <person name="Banfield J.F."/>
        </authorList>
    </citation>
    <scope>NUCLEOTIDE SEQUENCE [LARGE SCALE GENOMIC DNA]</scope>
</reference>
<gene>
    <name evidence="3" type="ORF">A2931_00420</name>
</gene>
<dbReference type="PANTHER" id="PTHR30304">
    <property type="entry name" value="D-TAGATOSE-1,6-BISPHOSPHATE ALDOLASE"/>
    <property type="match status" value="1"/>
</dbReference>
<organism evidence="3 4">
    <name type="scientific">Candidatus Niyogibacteria bacterium RIFCSPLOWO2_01_FULL_45_48</name>
    <dbReference type="NCBI Taxonomy" id="1801724"/>
    <lineage>
        <taxon>Bacteria</taxon>
        <taxon>Candidatus Niyogiibacteriota</taxon>
    </lineage>
</organism>
<evidence type="ECO:0000313" key="3">
    <source>
        <dbReference type="EMBL" id="OGZ29752.1"/>
    </source>
</evidence>